<dbReference type="PROSITE" id="PS51257">
    <property type="entry name" value="PROKAR_LIPOPROTEIN"/>
    <property type="match status" value="1"/>
</dbReference>
<evidence type="ECO:0008006" key="7">
    <source>
        <dbReference type="Google" id="ProtNLM"/>
    </source>
</evidence>
<keyword evidence="2" id="KW-0732">Signal</keyword>
<evidence type="ECO:0000313" key="4">
    <source>
        <dbReference type="EMBL" id="QIY91511.1"/>
    </source>
</evidence>
<feature type="chain" id="PRO_5043511994" description="Lipoprotein" evidence="2">
    <location>
        <begin position="21"/>
        <end position="85"/>
    </location>
</feature>
<gene>
    <name evidence="4" type="ORF">FOB44_13020</name>
    <name evidence="3" type="ORF">OK18_09050</name>
</gene>
<dbReference type="STRING" id="1324352.OK18_09050"/>
<sequence>MKARLLLSGVLLLSIVTACSDREGEIDAPAGQKGDKIEMNRAETARFLDDSLIKKDSLNGTHSKEGDVNATAQETIDPTKPDRPK</sequence>
<feature type="region of interest" description="Disordered" evidence="1">
    <location>
        <begin position="55"/>
        <end position="85"/>
    </location>
</feature>
<feature type="compositionally biased region" description="Basic and acidic residues" evidence="1">
    <location>
        <begin position="55"/>
        <end position="67"/>
    </location>
</feature>
<dbReference type="Proteomes" id="UP000501570">
    <property type="component" value="Chromosome"/>
</dbReference>
<name>A0A0G3M0Q0_CHRGL</name>
<proteinExistence type="predicted"/>
<evidence type="ECO:0000256" key="1">
    <source>
        <dbReference type="SAM" id="MobiDB-lite"/>
    </source>
</evidence>
<keyword evidence="6" id="KW-1185">Reference proteome</keyword>
<reference evidence="4 6" key="2">
    <citation type="submission" date="2019-09" db="EMBL/GenBank/DDBJ databases">
        <title>FDA dAtabase for Regulatory Grade micrObial Sequences (FDA-ARGOS): Supporting development and validation of Infectious Disease Dx tests.</title>
        <authorList>
            <person name="Sciortino C."/>
            <person name="Tallon L."/>
            <person name="Sadzewicz L."/>
            <person name="Vavikolanu K."/>
            <person name="Mehta A."/>
            <person name="Aluvathingal J."/>
            <person name="Nadendla S."/>
            <person name="Nandy P."/>
            <person name="Geyer C."/>
            <person name="Yan Y."/>
            <person name="Sichtig H."/>
        </authorList>
    </citation>
    <scope>NUCLEOTIDE SEQUENCE [LARGE SCALE GENOMIC DNA]</scope>
    <source>
        <strain evidence="4 6">FDAARGOS_636</strain>
    </source>
</reference>
<dbReference type="KEGG" id="cgn:OK18_09050"/>
<dbReference type="OrthoDB" id="1274501at2"/>
<dbReference type="Proteomes" id="UP000035213">
    <property type="component" value="Chromosome"/>
</dbReference>
<evidence type="ECO:0000313" key="6">
    <source>
        <dbReference type="Proteomes" id="UP000501570"/>
    </source>
</evidence>
<evidence type="ECO:0000313" key="3">
    <source>
        <dbReference type="EMBL" id="AKK72751.1"/>
    </source>
</evidence>
<dbReference type="EMBL" id="CP050995">
    <property type="protein sequence ID" value="QIY91511.1"/>
    <property type="molecule type" value="Genomic_DNA"/>
</dbReference>
<reference evidence="3 5" key="1">
    <citation type="submission" date="2014-11" db="EMBL/GenBank/DDBJ databases">
        <authorList>
            <person name="Park G.-S."/>
            <person name="Hong S.-J."/>
            <person name="Jung B.K."/>
            <person name="Khan A.R."/>
            <person name="Kwak Y."/>
            <person name="Shin J.-H."/>
        </authorList>
    </citation>
    <scope>NUCLEOTIDE SEQUENCE [LARGE SCALE GENOMIC DNA]</scope>
    <source>
        <strain evidence="3 5">DSM 27622</strain>
    </source>
</reference>
<dbReference type="RefSeq" id="WP_050021603.1">
    <property type="nucleotide sequence ID" value="NZ_CP009928.1"/>
</dbReference>
<evidence type="ECO:0000256" key="2">
    <source>
        <dbReference type="SAM" id="SignalP"/>
    </source>
</evidence>
<dbReference type="PATRIC" id="fig|1324352.5.peg.1896"/>
<protein>
    <recommendedName>
        <fullName evidence="7">Lipoprotein</fullName>
    </recommendedName>
</protein>
<evidence type="ECO:0000313" key="5">
    <source>
        <dbReference type="Proteomes" id="UP000035213"/>
    </source>
</evidence>
<dbReference type="AlphaFoldDB" id="A0A0G3M0Q0"/>
<dbReference type="EMBL" id="CP009928">
    <property type="protein sequence ID" value="AKK72751.1"/>
    <property type="molecule type" value="Genomic_DNA"/>
</dbReference>
<organism evidence="3 5">
    <name type="scientific">Chryseobacterium gallinarum</name>
    <dbReference type="NCBI Taxonomy" id="1324352"/>
    <lineage>
        <taxon>Bacteria</taxon>
        <taxon>Pseudomonadati</taxon>
        <taxon>Bacteroidota</taxon>
        <taxon>Flavobacteriia</taxon>
        <taxon>Flavobacteriales</taxon>
        <taxon>Weeksellaceae</taxon>
        <taxon>Chryseobacterium group</taxon>
        <taxon>Chryseobacterium</taxon>
    </lineage>
</organism>
<accession>A0A0G3M0Q0</accession>
<feature type="signal peptide" evidence="2">
    <location>
        <begin position="1"/>
        <end position="20"/>
    </location>
</feature>